<dbReference type="InterPro" id="IPR051910">
    <property type="entry name" value="ComF/GntX_DNA_util-trans"/>
</dbReference>
<feature type="domain" description="Double zinc ribbon" evidence="3">
    <location>
        <begin position="8"/>
        <end position="67"/>
    </location>
</feature>
<reference evidence="4 5" key="1">
    <citation type="submission" date="2019-09" db="EMBL/GenBank/DDBJ databases">
        <title>NBRP : Genome information of microbial organism related human and environment.</title>
        <authorList>
            <person name="Hattori M."/>
            <person name="Oshima K."/>
            <person name="Inaba H."/>
            <person name="Suda W."/>
            <person name="Sakamoto M."/>
            <person name="Iino T."/>
            <person name="Kitahara M."/>
            <person name="Oshida Y."/>
            <person name="Iida T."/>
            <person name="Kudo T."/>
            <person name="Itoh T."/>
            <person name="Ohkuma M."/>
        </authorList>
    </citation>
    <scope>NUCLEOTIDE SEQUENCE [LARGE SCALE GENOMIC DNA]</scope>
    <source>
        <strain evidence="4 5">Hi-2</strain>
    </source>
</reference>
<dbReference type="AlphaFoldDB" id="A0A5A7MWG5"/>
<dbReference type="GO" id="GO:0016757">
    <property type="term" value="F:glycosyltransferase activity"/>
    <property type="evidence" value="ECO:0007669"/>
    <property type="project" value="UniProtKB-KW"/>
</dbReference>
<accession>A0A5A7MWG5</accession>
<dbReference type="InterPro" id="IPR000836">
    <property type="entry name" value="PRTase_dom"/>
</dbReference>
<evidence type="ECO:0000313" key="4">
    <source>
        <dbReference type="EMBL" id="GEQ99249.1"/>
    </source>
</evidence>
<organism evidence="4 5">
    <name type="scientific">Iodidimonas gelatinilytica</name>
    <dbReference type="NCBI Taxonomy" id="1236966"/>
    <lineage>
        <taxon>Bacteria</taxon>
        <taxon>Pseudomonadati</taxon>
        <taxon>Pseudomonadota</taxon>
        <taxon>Alphaproteobacteria</taxon>
        <taxon>Iodidimonadales</taxon>
        <taxon>Iodidimonadaceae</taxon>
        <taxon>Iodidimonas</taxon>
    </lineage>
</organism>
<dbReference type="Gene3D" id="3.40.50.2020">
    <property type="match status" value="1"/>
</dbReference>
<proteinExistence type="inferred from homology"/>
<dbReference type="RefSeq" id="WP_150001384.1">
    <property type="nucleotide sequence ID" value="NZ_BKCL01000015.1"/>
</dbReference>
<dbReference type="CDD" id="cd06223">
    <property type="entry name" value="PRTases_typeI"/>
    <property type="match status" value="1"/>
</dbReference>
<dbReference type="EMBL" id="BKCL01000015">
    <property type="protein sequence ID" value="GEQ99249.1"/>
    <property type="molecule type" value="Genomic_DNA"/>
</dbReference>
<protein>
    <submittedName>
        <fullName evidence="4">Phosphoribosyltransferase</fullName>
    </submittedName>
</protein>
<comment type="similarity">
    <text evidence="1">Belongs to the ComF/GntX family.</text>
</comment>
<dbReference type="InterPro" id="IPR044005">
    <property type="entry name" value="DZR_2"/>
</dbReference>
<dbReference type="Pfam" id="PF18912">
    <property type="entry name" value="DZR_2"/>
    <property type="match status" value="1"/>
</dbReference>
<evidence type="ECO:0000313" key="5">
    <source>
        <dbReference type="Proteomes" id="UP000322084"/>
    </source>
</evidence>
<dbReference type="Proteomes" id="UP000322084">
    <property type="component" value="Unassembled WGS sequence"/>
</dbReference>
<comment type="caution">
    <text evidence="4">The sequence shown here is derived from an EMBL/GenBank/DDBJ whole genome shotgun (WGS) entry which is preliminary data.</text>
</comment>
<keyword evidence="4" id="KW-0808">Transferase</keyword>
<dbReference type="SUPFAM" id="SSF53271">
    <property type="entry name" value="PRTase-like"/>
    <property type="match status" value="1"/>
</dbReference>
<name>A0A5A7MWG5_9PROT</name>
<keyword evidence="4" id="KW-0328">Glycosyltransferase</keyword>
<dbReference type="InterPro" id="IPR029057">
    <property type="entry name" value="PRTase-like"/>
</dbReference>
<dbReference type="PANTHER" id="PTHR47505">
    <property type="entry name" value="DNA UTILIZATION PROTEIN YHGH"/>
    <property type="match status" value="1"/>
</dbReference>
<dbReference type="Pfam" id="PF00156">
    <property type="entry name" value="Pribosyltran"/>
    <property type="match status" value="1"/>
</dbReference>
<evidence type="ECO:0000259" key="3">
    <source>
        <dbReference type="Pfam" id="PF18912"/>
    </source>
</evidence>
<gene>
    <name evidence="4" type="ORF">JCM17844_28860</name>
</gene>
<evidence type="ECO:0000256" key="1">
    <source>
        <dbReference type="ARBA" id="ARBA00008007"/>
    </source>
</evidence>
<feature type="domain" description="Phosphoribosyltransferase" evidence="2">
    <location>
        <begin position="186"/>
        <end position="237"/>
    </location>
</feature>
<evidence type="ECO:0000259" key="2">
    <source>
        <dbReference type="Pfam" id="PF00156"/>
    </source>
</evidence>
<dbReference type="PANTHER" id="PTHR47505:SF1">
    <property type="entry name" value="DNA UTILIZATION PROTEIN YHGH"/>
    <property type="match status" value="1"/>
</dbReference>
<sequence>MKRWLGVALDSLLPPRCYACGTLVDRQGALCGPCWSGLHFITAPSCMRCGYPFEIGLDGHHMCGACLAHPPAYDRGISALVYDDASRALILGFKRADRLELAKPLAGLMAQAGRDLLAQTDLIVPVPLHRTRLLSRRFNQSAVLTRALAQISGTSWTPFLLERTRRTPSQGGLSRAERARNVRGAFRVQPKAQAAHALKDKHVLLVDDVLTTGATVTACTGVLRKAGASSISVLTLARVVTPGQGPI</sequence>